<feature type="compositionally biased region" description="Polar residues" evidence="7">
    <location>
        <begin position="1399"/>
        <end position="1412"/>
    </location>
</feature>
<protein>
    <submittedName>
        <fullName evidence="9">Phosphofructokinase domain-containing protein</fullName>
    </submittedName>
</protein>
<dbReference type="Proteomes" id="UP000221165">
    <property type="component" value="Unassembled WGS sequence"/>
</dbReference>
<feature type="compositionally biased region" description="Polar residues" evidence="7">
    <location>
        <begin position="969"/>
        <end position="992"/>
    </location>
</feature>
<feature type="compositionally biased region" description="Low complexity" evidence="7">
    <location>
        <begin position="1737"/>
        <end position="1752"/>
    </location>
</feature>
<dbReference type="GO" id="GO:0046872">
    <property type="term" value="F:metal ion binding"/>
    <property type="evidence" value="ECO:0007669"/>
    <property type="project" value="UniProtKB-KW"/>
</dbReference>
<feature type="region of interest" description="Disordered" evidence="7">
    <location>
        <begin position="935"/>
        <end position="1072"/>
    </location>
</feature>
<keyword evidence="10" id="KW-1185">Reference proteome</keyword>
<feature type="compositionally biased region" description="Basic and acidic residues" evidence="7">
    <location>
        <begin position="439"/>
        <end position="472"/>
    </location>
</feature>
<evidence type="ECO:0000256" key="6">
    <source>
        <dbReference type="ARBA" id="ARBA00023152"/>
    </source>
</evidence>
<dbReference type="VEuPathDB" id="ToxoDB:CSUI_008020"/>
<accession>A0A2C6KNR0</accession>
<feature type="compositionally biased region" description="Basic and acidic residues" evidence="7">
    <location>
        <begin position="1027"/>
        <end position="1040"/>
    </location>
</feature>
<dbReference type="SUPFAM" id="SSF53784">
    <property type="entry name" value="Phosphofructokinase"/>
    <property type="match status" value="2"/>
</dbReference>
<feature type="region of interest" description="Disordered" evidence="7">
    <location>
        <begin position="397"/>
        <end position="484"/>
    </location>
</feature>
<feature type="compositionally biased region" description="Basic residues" evidence="7">
    <location>
        <begin position="473"/>
        <end position="482"/>
    </location>
</feature>
<dbReference type="RefSeq" id="XP_067919864.1">
    <property type="nucleotide sequence ID" value="XM_068068160.1"/>
</dbReference>
<feature type="compositionally biased region" description="Low complexity" evidence="7">
    <location>
        <begin position="1214"/>
        <end position="1235"/>
    </location>
</feature>
<feature type="compositionally biased region" description="Polar residues" evidence="7">
    <location>
        <begin position="1593"/>
        <end position="1602"/>
    </location>
</feature>
<feature type="region of interest" description="Disordered" evidence="7">
    <location>
        <begin position="1282"/>
        <end position="1412"/>
    </location>
</feature>
<dbReference type="OrthoDB" id="537915at2759"/>
<evidence type="ECO:0000256" key="4">
    <source>
        <dbReference type="ARBA" id="ARBA00022777"/>
    </source>
</evidence>
<dbReference type="UniPathway" id="UPA00109">
    <property type="reaction ID" value="UER00182"/>
</dbReference>
<comment type="caution">
    <text evidence="9">The sequence shown here is derived from an EMBL/GenBank/DDBJ whole genome shotgun (WGS) entry which is preliminary data.</text>
</comment>
<keyword evidence="4 9" id="KW-0418">Kinase</keyword>
<feature type="region of interest" description="Disordered" evidence="7">
    <location>
        <begin position="1165"/>
        <end position="1268"/>
    </location>
</feature>
<dbReference type="Gene3D" id="3.40.50.450">
    <property type="match status" value="3"/>
</dbReference>
<feature type="non-terminal residue" evidence="9">
    <location>
        <position position="2157"/>
    </location>
</feature>
<evidence type="ECO:0000256" key="2">
    <source>
        <dbReference type="ARBA" id="ARBA00022679"/>
    </source>
</evidence>
<evidence type="ECO:0000256" key="1">
    <source>
        <dbReference type="ARBA" id="ARBA00022490"/>
    </source>
</evidence>
<feature type="compositionally biased region" description="Basic and acidic residues" evidence="7">
    <location>
        <begin position="1302"/>
        <end position="1316"/>
    </location>
</feature>
<dbReference type="EMBL" id="MIGC01004368">
    <property type="protein sequence ID" value="PHJ18155.1"/>
    <property type="molecule type" value="Genomic_DNA"/>
</dbReference>
<feature type="compositionally biased region" description="Basic and acidic residues" evidence="7">
    <location>
        <begin position="1466"/>
        <end position="1475"/>
    </location>
</feature>
<feature type="compositionally biased region" description="Basic and acidic residues" evidence="7">
    <location>
        <begin position="1714"/>
        <end position="1734"/>
    </location>
</feature>
<dbReference type="InterPro" id="IPR000023">
    <property type="entry name" value="Phosphofructokinase_dom"/>
</dbReference>
<feature type="region of interest" description="Disordered" evidence="7">
    <location>
        <begin position="567"/>
        <end position="650"/>
    </location>
</feature>
<gene>
    <name evidence="9" type="ORF">CSUI_008020</name>
</gene>
<feature type="compositionally biased region" description="Basic and acidic residues" evidence="7">
    <location>
        <begin position="637"/>
        <end position="650"/>
    </location>
</feature>
<feature type="domain" description="Phosphofructokinase" evidence="8">
    <location>
        <begin position="2"/>
        <end position="215"/>
    </location>
</feature>
<dbReference type="PANTHER" id="PTHR43650:SF1">
    <property type="entry name" value="PYROPHOSPHATE--FRUCTOSE 6-PHOSPHATE 1-PHOSPHOTRANSFERASE SUBUNIT BETA 2"/>
    <property type="match status" value="1"/>
</dbReference>
<dbReference type="InterPro" id="IPR035966">
    <property type="entry name" value="PKF_sf"/>
</dbReference>
<dbReference type="Pfam" id="PF00365">
    <property type="entry name" value="PFK"/>
    <property type="match status" value="2"/>
</dbReference>
<feature type="compositionally biased region" description="Basic and acidic residues" evidence="7">
    <location>
        <begin position="999"/>
        <end position="1015"/>
    </location>
</feature>
<feature type="compositionally biased region" description="Basic and acidic residues" evidence="7">
    <location>
        <begin position="601"/>
        <end position="624"/>
    </location>
</feature>
<dbReference type="GO" id="GO:0009749">
    <property type="term" value="P:response to glucose"/>
    <property type="evidence" value="ECO:0007669"/>
    <property type="project" value="TreeGrafter"/>
</dbReference>
<feature type="compositionally biased region" description="Polar residues" evidence="7">
    <location>
        <begin position="1237"/>
        <end position="1255"/>
    </location>
</feature>
<dbReference type="GO" id="GO:0003872">
    <property type="term" value="F:6-phosphofructokinase activity"/>
    <property type="evidence" value="ECO:0007669"/>
    <property type="project" value="InterPro"/>
</dbReference>
<keyword evidence="3" id="KW-0479">Metal-binding</keyword>
<feature type="domain" description="Phosphofructokinase" evidence="8">
    <location>
        <begin position="1779"/>
        <end position="1980"/>
    </location>
</feature>
<feature type="compositionally biased region" description="Basic and acidic residues" evidence="7">
    <location>
        <begin position="1049"/>
        <end position="1059"/>
    </location>
</feature>
<feature type="compositionally biased region" description="Low complexity" evidence="7">
    <location>
        <begin position="567"/>
        <end position="581"/>
    </location>
</feature>
<keyword evidence="6" id="KW-0324">Glycolysis</keyword>
<keyword evidence="2" id="KW-0808">Transferase</keyword>
<dbReference type="Gene3D" id="3.40.50.460">
    <property type="entry name" value="Phosphofructokinase domain"/>
    <property type="match status" value="1"/>
</dbReference>
<organism evidence="9 10">
    <name type="scientific">Cystoisospora suis</name>
    <dbReference type="NCBI Taxonomy" id="483139"/>
    <lineage>
        <taxon>Eukaryota</taxon>
        <taxon>Sar</taxon>
        <taxon>Alveolata</taxon>
        <taxon>Apicomplexa</taxon>
        <taxon>Conoidasida</taxon>
        <taxon>Coccidia</taxon>
        <taxon>Eucoccidiorida</taxon>
        <taxon>Eimeriorina</taxon>
        <taxon>Sarcocystidae</taxon>
        <taxon>Cystoisospora</taxon>
    </lineage>
</organism>
<feature type="compositionally biased region" description="Acidic residues" evidence="7">
    <location>
        <begin position="582"/>
        <end position="600"/>
    </location>
</feature>
<evidence type="ECO:0000256" key="3">
    <source>
        <dbReference type="ARBA" id="ARBA00022723"/>
    </source>
</evidence>
<sequence>MGLGKDECVEMTEEMIAGYLNMGGCELLGYRAFKCLADFSISRIQQVCEKRRLDGLVIVGGSEDLQAATQLAHRFLQEGLRTRIVGVPHSARGDLHCKEFLPISLGFDSARRMLSEFCGNIALDSSSSKKYYHFVRCSSSNLTLECALQTRPTMCLTGLECHREGWTLERIIERICDVVVKRRQLLGKRSGTILLSEELVENLPEMSELRDAIQALLQPASSSPHSPAENFRGVSGSAVAGSICALQPSTEEAISLLLPRKLAKAFRLLPAYARRSLLLQHDCRGRPLLPTIEAEALLAQRVEKELRKRKATGDPRCVESFTYRLHYLGQEGRCPLPTRFDCCLGYALGTVAGAIVSFGFTGYMASIRNLHKPLDCWEACALPLVCLLQPSLPRPEKKRDLHPLIRTGGGSGRKSTGKKRREKNSQDDEEEEKTRGRHSKVEEGKERGRGEEEKEREEGAEKRKSFDEDRRPSHGVRHHHSHQALAVPTVQPYRLESNSNLFRCYRRVKDSWKVYCLYRSPGPVSFAPSPTLTLQLCPMCHQYKSFCICPTCSPALRSSLLHVSLISSPSASSPSSSPGSQEEGDENEEEGEESEFLQDEETSRERREKSRDMLDRTPGRHAEAAKQVGVYQTGYGRKTEGNEKKREMTKKREIEVDDGSIPLMLLAQFSSPAETLRHVQPLKLRRSKFTALFASTDGKDQALLLTRKRRSSDYNHTRQHMASSRGDHRAEETKFLSTVGEDSEGDSGGGDSGGRSKESFRGGEDEGEQSYTDSTDTEDSMRGDEETDTTDDWGGPGEISSSEEDREENAFPLKPPQLFRNCRRKSQLSYFQISRLEYKPKLPSVFFQPFTLAGMDITAVISTNPALVQRIFPLTHNLRAIDIVPVQQLMDADPWTTTLPPSSFLFRFWRPTPRFHHASFLGSCSTPFSSVPPCVPSMAASPTRSEGTLEGPHPCSSRLEGEAHMGEASPSSRSVDSRTVGSSTAQRRNISQVGGDEEERARRGRGTEEDQRKGDVSSSSSSSGLPHIERNSDSRNDDTARTTGTTDRGQLEREGKQGEGGEGEDEGRRSNVGREGCITCRHDARTGLGGSQVTGIGKGEGGGSLLSSVIGTECPETARSRPVQGLGEKKAEGGQIQPPKFLGVHGGGLALTADTGLEAALQLGQRPTSNPPVGYTSLPPIPSLPLLQNLSEDRPQRVSPYPTSLPSPCLMTLPATPGAGEAAPAASSQQSGGSPFTRGSNPGSWGSPDLPTSSRVGGEEARGGIFSPEKKFVSDAVLPLSPGAADVRERGGTRGQRGGTEGSREREPSKRKDSRGTSHLLRPDLQIGGLVRVSSAPQREFPRVDEEASTMSPQQEKHRPTSYMHHGVFGDWPSTTRTAASQSSYRRRPPSSAGVPSHPTVSSDSTLFTSSAGTGRLQRLMDDHFLEEEIDSSSSSSRGAAGTTRWARLRFPSSYGHSTIASQLAEEPHLERRSISDPLDSISSSMSADSTSKSQLLLPLDSTSGPSPDRRVASSSSAGGGEDHRKEEGGEGCMETSLPHEKDSAGGGHNGKKTSHRSMLVASLLGGKKPRQGEGSGRITPRRIIGGQKNKRSTQIDLRSSASPVVVVKCRQSPGGRRWSEGGLEEYLTQDGQRLEFFTDDDSREKREEETPALQREEPVAHSLTKPLSVAQDLTHDHGSDSSASGYPSRDCVSGETSTQAKSSEARGVTALSRKYEGERDKTSAAAERREEGGGSKPSPVSTPWTSPSSSPADNSETKLCLSRKSSRMNLVESQEPLRIAVCFFGRQAPGGANAVMGVLEYLDNMTPRGECIGVLGGLLGLVNGWYTKVDKQSFSLFRNQGGLDLLCRTTEHFINEYELEQCIQNLKALRVDGLVVLGGTNAVSDAAILTEYLLNSDSQTCVVGVPMTVDNGMPFIEACVGHDTVCRVFNSIIGSLMSESRSSKCWYFIRVSGKCLSHLTAECALDTHPNLVLINEEIEQKRMGAMALTNLISDIVETRASLGFHYGTVLLPDSLLAHLPEMHMLINEVDACFESGFYAQNEEGLELLRSRLTPWSAALFSSLPKGIQWQLAFNKDQTYRVDLTAIDTEVLLKRLVERELARRKSIGAFRKGQFLCKTHFLAYQGRSAAPTNFDADLGYSYGYTAAVLVDGGCTGY</sequence>
<feature type="region of interest" description="Disordered" evidence="7">
    <location>
        <begin position="1630"/>
        <end position="1760"/>
    </location>
</feature>
<evidence type="ECO:0000313" key="9">
    <source>
        <dbReference type="EMBL" id="PHJ18155.1"/>
    </source>
</evidence>
<feature type="compositionally biased region" description="Low complexity" evidence="7">
    <location>
        <begin position="1476"/>
        <end position="1494"/>
    </location>
</feature>
<feature type="region of interest" description="Disordered" evidence="7">
    <location>
        <begin position="700"/>
        <end position="817"/>
    </location>
</feature>
<evidence type="ECO:0000259" key="8">
    <source>
        <dbReference type="Pfam" id="PF00365"/>
    </source>
</evidence>
<keyword evidence="5" id="KW-0460">Magnesium</keyword>
<evidence type="ECO:0000256" key="7">
    <source>
        <dbReference type="SAM" id="MobiDB-lite"/>
    </source>
</evidence>
<dbReference type="PANTHER" id="PTHR43650">
    <property type="entry name" value="PYROPHOSPHATE--FRUCTOSE 6-PHOSPHATE 1-PHOSPHOTRANSFERASE"/>
    <property type="match status" value="1"/>
</dbReference>
<evidence type="ECO:0000313" key="10">
    <source>
        <dbReference type="Proteomes" id="UP000221165"/>
    </source>
</evidence>
<evidence type="ECO:0000256" key="5">
    <source>
        <dbReference type="ARBA" id="ARBA00022842"/>
    </source>
</evidence>
<name>A0A2C6KNR0_9APIC</name>
<feature type="compositionally biased region" description="Basic and acidic residues" evidence="7">
    <location>
        <begin position="1257"/>
        <end position="1268"/>
    </location>
</feature>
<dbReference type="GO" id="GO:0005829">
    <property type="term" value="C:cytosol"/>
    <property type="evidence" value="ECO:0007669"/>
    <property type="project" value="TreeGrafter"/>
</dbReference>
<proteinExistence type="predicted"/>
<feature type="region of interest" description="Disordered" evidence="7">
    <location>
        <begin position="1462"/>
        <end position="1602"/>
    </location>
</feature>
<feature type="compositionally biased region" description="Basic and acidic residues" evidence="7">
    <location>
        <begin position="754"/>
        <end position="764"/>
    </location>
</feature>
<keyword evidence="1" id="KW-0963">Cytoplasm</keyword>
<dbReference type="GeneID" id="94431371"/>
<reference evidence="9 10" key="1">
    <citation type="journal article" date="2017" name="Int. J. Parasitol.">
        <title>The genome of the protozoan parasite Cystoisospora suis and a reverse vaccinology approach to identify vaccine candidates.</title>
        <authorList>
            <person name="Palmieri N."/>
            <person name="Shrestha A."/>
            <person name="Ruttkowski B."/>
            <person name="Beck T."/>
            <person name="Vogl C."/>
            <person name="Tomley F."/>
            <person name="Blake D.P."/>
            <person name="Joachim A."/>
        </authorList>
    </citation>
    <scope>NUCLEOTIDE SEQUENCE [LARGE SCALE GENOMIC DNA]</scope>
    <source>
        <strain evidence="9 10">Wien I</strain>
    </source>
</reference>
<feature type="region of interest" description="Disordered" evidence="7">
    <location>
        <begin position="1117"/>
        <end position="1137"/>
    </location>
</feature>
<feature type="compositionally biased region" description="Basic and acidic residues" evidence="7">
    <location>
        <begin position="1641"/>
        <end position="1660"/>
    </location>
</feature>
<feature type="compositionally biased region" description="Basic and acidic residues" evidence="7">
    <location>
        <begin position="725"/>
        <end position="734"/>
    </location>
</feature>